<dbReference type="InterPro" id="IPR036390">
    <property type="entry name" value="WH_DNA-bd_sf"/>
</dbReference>
<dbReference type="InterPro" id="IPR011991">
    <property type="entry name" value="ArsR-like_HTH"/>
</dbReference>
<reference evidence="1" key="1">
    <citation type="journal article" date="2014" name="Int. J. Syst. Evol. Microbiol.">
        <title>Complete genome sequence of Corynebacterium casei LMG S-19264T (=DSM 44701T), isolated from a smear-ripened cheese.</title>
        <authorList>
            <consortium name="US DOE Joint Genome Institute (JGI-PGF)"/>
            <person name="Walter F."/>
            <person name="Albersmeier A."/>
            <person name="Kalinowski J."/>
            <person name="Ruckert C."/>
        </authorList>
    </citation>
    <scope>NUCLEOTIDE SEQUENCE</scope>
    <source>
        <strain evidence="1">JCM 14265</strain>
    </source>
</reference>
<evidence type="ECO:0000313" key="4">
    <source>
        <dbReference type="Proteomes" id="UP001567571"/>
    </source>
</evidence>
<dbReference type="RefSeq" id="WP_343777589.1">
    <property type="nucleotide sequence ID" value="NZ_BAAADQ010000004.1"/>
</dbReference>
<name>A0AAV3SQV2_9EURY</name>
<evidence type="ECO:0000313" key="2">
    <source>
        <dbReference type="EMBL" id="MEZ3168521.1"/>
    </source>
</evidence>
<accession>A0AAV3SQV2</accession>
<organism evidence="1 3">
    <name type="scientific">Halorubrum ejinorense</name>
    <dbReference type="NCBI Taxonomy" id="425309"/>
    <lineage>
        <taxon>Archaea</taxon>
        <taxon>Methanobacteriati</taxon>
        <taxon>Methanobacteriota</taxon>
        <taxon>Stenosarchaea group</taxon>
        <taxon>Halobacteria</taxon>
        <taxon>Halobacteriales</taxon>
        <taxon>Haloferacaceae</taxon>
        <taxon>Halorubrum</taxon>
    </lineage>
</organism>
<dbReference type="Proteomes" id="UP001567571">
    <property type="component" value="Unassembled WGS sequence"/>
</dbReference>
<reference evidence="2 4" key="3">
    <citation type="submission" date="2024-06" db="EMBL/GenBank/DDBJ databases">
        <title>Halorubrum miltondacostae sp. nov., a potential PHA producer isolated from an inland solar saltern in Rio Maior, Portugal.</title>
        <authorList>
            <person name="Albuquerque L."/>
            <person name="Viver T."/>
            <person name="Barroso C."/>
            <person name="Claudino R."/>
            <person name="Galvan M."/>
            <person name="Simoes G."/>
            <person name="Lobo Da Cunha A."/>
            <person name="Egas C."/>
        </authorList>
    </citation>
    <scope>NUCLEOTIDE SEQUENCE [LARGE SCALE GENOMIC DNA]</scope>
    <source>
        <strain evidence="2 4">DSM 18646</strain>
    </source>
</reference>
<sequence length="76" mass="8717">MSGDRERDESGQFEPEYTDEEIIQAVRLNEPAGTQEVADELGIARQSVDYRLRKLLDQGHVEKQKIGNSLVWRVSE</sequence>
<evidence type="ECO:0000313" key="3">
    <source>
        <dbReference type="Proteomes" id="UP001501425"/>
    </source>
</evidence>
<reference evidence="1" key="2">
    <citation type="submission" date="2023-12" db="EMBL/GenBank/DDBJ databases">
        <authorList>
            <person name="Sun Q."/>
            <person name="Inoue M."/>
        </authorList>
    </citation>
    <scope>NUCLEOTIDE SEQUENCE</scope>
    <source>
        <strain evidence="1">JCM 14265</strain>
    </source>
</reference>
<gene>
    <name evidence="2" type="ORF">ABNG02_14445</name>
    <name evidence="1" type="ORF">GCM10008994_12780</name>
</gene>
<dbReference type="EMBL" id="JBEDNW010000009">
    <property type="protein sequence ID" value="MEZ3168521.1"/>
    <property type="molecule type" value="Genomic_DNA"/>
</dbReference>
<keyword evidence="4" id="KW-1185">Reference proteome</keyword>
<dbReference type="CDD" id="cd00090">
    <property type="entry name" value="HTH_ARSR"/>
    <property type="match status" value="1"/>
</dbReference>
<dbReference type="Pfam" id="PF13412">
    <property type="entry name" value="HTH_24"/>
    <property type="match status" value="1"/>
</dbReference>
<proteinExistence type="predicted"/>
<dbReference type="SUPFAM" id="SSF46785">
    <property type="entry name" value="Winged helix' DNA-binding domain"/>
    <property type="match status" value="1"/>
</dbReference>
<dbReference type="Gene3D" id="1.10.10.10">
    <property type="entry name" value="Winged helix-like DNA-binding domain superfamily/Winged helix DNA-binding domain"/>
    <property type="match status" value="1"/>
</dbReference>
<dbReference type="Proteomes" id="UP001501425">
    <property type="component" value="Unassembled WGS sequence"/>
</dbReference>
<dbReference type="InterPro" id="IPR036388">
    <property type="entry name" value="WH-like_DNA-bd_sf"/>
</dbReference>
<dbReference type="AlphaFoldDB" id="A0AAV3SQV2"/>
<protein>
    <submittedName>
        <fullName evidence="2">Helix-turn-helix domain-containing protein</fullName>
    </submittedName>
</protein>
<dbReference type="EMBL" id="BAAADQ010000004">
    <property type="protein sequence ID" value="GAA0539055.1"/>
    <property type="molecule type" value="Genomic_DNA"/>
</dbReference>
<comment type="caution">
    <text evidence="1">The sequence shown here is derived from an EMBL/GenBank/DDBJ whole genome shotgun (WGS) entry which is preliminary data.</text>
</comment>
<evidence type="ECO:0000313" key="1">
    <source>
        <dbReference type="EMBL" id="GAA0539055.1"/>
    </source>
</evidence>